<evidence type="ECO:0000259" key="8">
    <source>
        <dbReference type="Pfam" id="PF07715"/>
    </source>
</evidence>
<keyword evidence="4 7" id="KW-0812">Transmembrane</keyword>
<evidence type="ECO:0000256" key="5">
    <source>
        <dbReference type="ARBA" id="ARBA00023136"/>
    </source>
</evidence>
<evidence type="ECO:0000256" key="1">
    <source>
        <dbReference type="ARBA" id="ARBA00004571"/>
    </source>
</evidence>
<sequence>MNFKFLVHRKPIAMDIPKQWKTKMKLSAFFTLACVVKLSAAGYAQSITIDANKTSLIQVLRTIQKQSGVPFLLNGKELAEIKIEGHVKNMPLEKAMSVLLKDKPISWSFKDNMLVVTAVKTNSSAVISPTNYAFMLQTRTVKGNVHDSQGRAISGATISIKGTNKATTSDISGNFQIDVNDRNASLVVKMIGFQPQEIALTTQIYLDIALSQQIDALEEVVIVGYGATKKKELIGSVSQIDGKQLAKRTVPQLAQALTGQMPGVTVIQRSGQPGAANNSIQIRGVGSFGATTDAFILVDGIPTNSFNDIDPNDVASISVLKDASSAAIYGARAANGVILVTTKTGSTAGKLAVNYNGYFGIQKPTAFPEFVNSWEYASMLNETTTGGGGYTEEQIQKFKDGSDPDNYPNSDYIGSTFKSQASQTGHNLNISNTTEKIQYTVSAGYLNQKGIVIKNNFDKYNVRLNLISNLNDKLKLTTRVSAIQTNTDEPAAPATLDFSRMTDIISQVIRYPATFPIRMSNGDWGAGNNLKGTPVSFLESESFYKEKVSDLSGNARFDWTPISDLTLSAIGGYTQTNGRSKLFRASQRINSAITLAPSTLSQSAPYTTYKTFQALADYTKSFNNHSLKILAGYSFEKGYSEGLTAFRQNFPGNELTELNIGSPDGQTNSGTAEEWALESLFGRIQYNYAKKYLLEGVIRYDGSSRFPTSKRYAIFPSLAAGWLISEESFIKEKFDWITELKLKGSFGVLGNQNIVDNLTSRVVSNYPYQNILNTGYNYPFENTISPGVARTKIVDPNLRWESTRTTDAGLEIALFKNLLTFSSTYYNRFTYDILVSPGSSVSKVLGFEVGIQNSGKLRNTGWEFTLGHQHKINELSYNINLNFSTVKNKVVDLGVGNINQSNGMIGNGSDLFIGYPIQTYYGYQTDGLFVDAADVTSWVDQKSINPNSQPGDIRYKDISGPDGVPDGKVDATYDKTVIGSRIPKYTYGMNLGFNYKGFDLGLLLQGVSGVQGLLNNYAGFALNQNGNIQRWQADGRWTTANPDRNAVYPRFEQLPSTGSPNTQLSDYWLLDASYIRLKNVQLGYAIPKSLLAKWKLSGLRVYANAENIFTSSSYRKGWDPEINSSGAYYPIMRNFTFGVNLSF</sequence>
<comment type="subcellular location">
    <subcellularLocation>
        <location evidence="1 7">Cell outer membrane</location>
        <topology evidence="1 7">Multi-pass membrane protein</topology>
    </subcellularLocation>
</comment>
<evidence type="ECO:0000256" key="7">
    <source>
        <dbReference type="PROSITE-ProRule" id="PRU01360"/>
    </source>
</evidence>
<keyword evidence="3 7" id="KW-1134">Transmembrane beta strand</keyword>
<dbReference type="Gene3D" id="3.55.50.30">
    <property type="match status" value="1"/>
</dbReference>
<dbReference type="SUPFAM" id="SSF56935">
    <property type="entry name" value="Porins"/>
    <property type="match status" value="1"/>
</dbReference>
<dbReference type="EMBL" id="QCXX01000002">
    <property type="protein sequence ID" value="PUV24934.1"/>
    <property type="molecule type" value="Genomic_DNA"/>
</dbReference>
<dbReference type="InterPro" id="IPR036942">
    <property type="entry name" value="Beta-barrel_TonB_sf"/>
</dbReference>
<proteinExistence type="inferred from homology"/>
<keyword evidence="6 7" id="KW-0998">Cell outer membrane</keyword>
<organism evidence="9 10">
    <name type="scientific">Sphingobacterium athyrii</name>
    <dbReference type="NCBI Taxonomy" id="2152717"/>
    <lineage>
        <taxon>Bacteria</taxon>
        <taxon>Pseudomonadati</taxon>
        <taxon>Bacteroidota</taxon>
        <taxon>Sphingobacteriia</taxon>
        <taxon>Sphingobacteriales</taxon>
        <taxon>Sphingobacteriaceae</taxon>
        <taxon>Sphingobacterium</taxon>
    </lineage>
</organism>
<dbReference type="GO" id="GO:0009279">
    <property type="term" value="C:cell outer membrane"/>
    <property type="evidence" value="ECO:0007669"/>
    <property type="project" value="UniProtKB-SubCell"/>
</dbReference>
<name>A0A363NVW2_9SPHI</name>
<evidence type="ECO:0000256" key="3">
    <source>
        <dbReference type="ARBA" id="ARBA00022452"/>
    </source>
</evidence>
<dbReference type="InterPro" id="IPR023996">
    <property type="entry name" value="TonB-dep_OMP_SusC/RagA"/>
</dbReference>
<protein>
    <submittedName>
        <fullName evidence="9">SusC/RagA family TonB-linked outer membrane protein</fullName>
    </submittedName>
</protein>
<dbReference type="InterPro" id="IPR023997">
    <property type="entry name" value="TonB-dep_OMP_SusC/RagA_CS"/>
</dbReference>
<keyword evidence="5 7" id="KW-0472">Membrane</keyword>
<dbReference type="RefSeq" id="WP_108633266.1">
    <property type="nucleotide sequence ID" value="NZ_QCXX01000002.1"/>
</dbReference>
<evidence type="ECO:0000256" key="4">
    <source>
        <dbReference type="ARBA" id="ARBA00022692"/>
    </source>
</evidence>
<evidence type="ECO:0000313" key="10">
    <source>
        <dbReference type="Proteomes" id="UP000250831"/>
    </source>
</evidence>
<dbReference type="AlphaFoldDB" id="A0A363NVW2"/>
<evidence type="ECO:0000256" key="6">
    <source>
        <dbReference type="ARBA" id="ARBA00023237"/>
    </source>
</evidence>
<dbReference type="InterPro" id="IPR008969">
    <property type="entry name" value="CarboxyPept-like_regulatory"/>
</dbReference>
<evidence type="ECO:0000256" key="2">
    <source>
        <dbReference type="ARBA" id="ARBA00022448"/>
    </source>
</evidence>
<keyword evidence="2 7" id="KW-0813">Transport</keyword>
<reference evidence="9 10" key="1">
    <citation type="submission" date="2018-04" db="EMBL/GenBank/DDBJ databases">
        <title>Sphingobacterium sp. M46 Genome.</title>
        <authorList>
            <person name="Cheng J."/>
            <person name="Li Y."/>
        </authorList>
    </citation>
    <scope>NUCLEOTIDE SEQUENCE [LARGE SCALE GENOMIC DNA]</scope>
    <source>
        <strain evidence="9 10">M46</strain>
    </source>
</reference>
<dbReference type="Proteomes" id="UP000250831">
    <property type="component" value="Unassembled WGS sequence"/>
</dbReference>
<comment type="similarity">
    <text evidence="7">Belongs to the TonB-dependent receptor family.</text>
</comment>
<feature type="domain" description="TonB-dependent receptor plug" evidence="8">
    <location>
        <begin position="230"/>
        <end position="337"/>
    </location>
</feature>
<dbReference type="Gene3D" id="2.40.170.20">
    <property type="entry name" value="TonB-dependent receptor, beta-barrel domain"/>
    <property type="match status" value="1"/>
</dbReference>
<dbReference type="NCBIfam" id="TIGR04056">
    <property type="entry name" value="OMP_RagA_SusC"/>
    <property type="match status" value="1"/>
</dbReference>
<dbReference type="NCBIfam" id="TIGR04057">
    <property type="entry name" value="SusC_RagA_signa"/>
    <property type="match status" value="1"/>
</dbReference>
<dbReference type="Pfam" id="PF07715">
    <property type="entry name" value="Plug"/>
    <property type="match status" value="1"/>
</dbReference>
<dbReference type="SUPFAM" id="SSF49464">
    <property type="entry name" value="Carboxypeptidase regulatory domain-like"/>
    <property type="match status" value="1"/>
</dbReference>
<dbReference type="PROSITE" id="PS52016">
    <property type="entry name" value="TONB_DEPENDENT_REC_3"/>
    <property type="match status" value="1"/>
</dbReference>
<dbReference type="InterPro" id="IPR037066">
    <property type="entry name" value="Plug_dom_sf"/>
</dbReference>
<dbReference type="Pfam" id="PF13715">
    <property type="entry name" value="CarbopepD_reg_2"/>
    <property type="match status" value="1"/>
</dbReference>
<comment type="caution">
    <text evidence="9">The sequence shown here is derived from an EMBL/GenBank/DDBJ whole genome shotgun (WGS) entry which is preliminary data.</text>
</comment>
<dbReference type="Gene3D" id="2.170.130.10">
    <property type="entry name" value="TonB-dependent receptor, plug domain"/>
    <property type="match status" value="1"/>
</dbReference>
<dbReference type="OrthoDB" id="600887at2"/>
<keyword evidence="10" id="KW-1185">Reference proteome</keyword>
<accession>A0A363NVW2</accession>
<gene>
    <name evidence="9" type="ORF">DCO56_08240</name>
</gene>
<dbReference type="InterPro" id="IPR012910">
    <property type="entry name" value="Plug_dom"/>
</dbReference>
<dbReference type="FunFam" id="2.170.130.10:FF:000003">
    <property type="entry name" value="SusC/RagA family TonB-linked outer membrane protein"/>
    <property type="match status" value="1"/>
</dbReference>
<evidence type="ECO:0000313" key="9">
    <source>
        <dbReference type="EMBL" id="PUV24934.1"/>
    </source>
</evidence>
<dbReference type="Gene3D" id="2.60.40.1120">
    <property type="entry name" value="Carboxypeptidase-like, regulatory domain"/>
    <property type="match status" value="1"/>
</dbReference>
<dbReference type="InterPro" id="IPR039426">
    <property type="entry name" value="TonB-dep_rcpt-like"/>
</dbReference>